<comment type="caution">
    <text evidence="2">The sequence shown here is derived from an EMBL/GenBank/DDBJ whole genome shotgun (WGS) entry which is preliminary data.</text>
</comment>
<sequence>MTRRCAVVAKLFGQSHLTDLGAWGLGIVAVVLLLVDTFDGKPSPHLGRWGIAIGLVVLGLWLAPARQNLRRRGDAEEEHEVDQFLERLVDRAEKSVEDLDRDRT</sequence>
<gene>
    <name evidence="2" type="ORF">ACFOUW_38495</name>
</gene>
<name>A0ABV7YSA2_9ACTN</name>
<keyword evidence="3" id="KW-1185">Reference proteome</keyword>
<keyword evidence="1" id="KW-1133">Transmembrane helix</keyword>
<accession>A0ABV7YSA2</accession>
<keyword evidence="1" id="KW-0472">Membrane</keyword>
<evidence type="ECO:0000313" key="3">
    <source>
        <dbReference type="Proteomes" id="UP001595699"/>
    </source>
</evidence>
<feature type="transmembrane region" description="Helical" evidence="1">
    <location>
        <begin position="46"/>
        <end position="63"/>
    </location>
</feature>
<organism evidence="2 3">
    <name type="scientific">Tenggerimyces flavus</name>
    <dbReference type="NCBI Taxonomy" id="1708749"/>
    <lineage>
        <taxon>Bacteria</taxon>
        <taxon>Bacillati</taxon>
        <taxon>Actinomycetota</taxon>
        <taxon>Actinomycetes</taxon>
        <taxon>Propionibacteriales</taxon>
        <taxon>Nocardioidaceae</taxon>
        <taxon>Tenggerimyces</taxon>
    </lineage>
</organism>
<reference evidence="3" key="1">
    <citation type="journal article" date="2019" name="Int. J. Syst. Evol. Microbiol.">
        <title>The Global Catalogue of Microorganisms (GCM) 10K type strain sequencing project: providing services to taxonomists for standard genome sequencing and annotation.</title>
        <authorList>
            <consortium name="The Broad Institute Genomics Platform"/>
            <consortium name="The Broad Institute Genome Sequencing Center for Infectious Disease"/>
            <person name="Wu L."/>
            <person name="Ma J."/>
        </authorList>
    </citation>
    <scope>NUCLEOTIDE SEQUENCE [LARGE SCALE GENOMIC DNA]</scope>
    <source>
        <strain evidence="3">CGMCC 4.7241</strain>
    </source>
</reference>
<proteinExistence type="predicted"/>
<feature type="transmembrane region" description="Helical" evidence="1">
    <location>
        <begin position="20"/>
        <end position="40"/>
    </location>
</feature>
<dbReference type="RefSeq" id="WP_205117687.1">
    <property type="nucleotide sequence ID" value="NZ_JAFBCM010000001.1"/>
</dbReference>
<dbReference type="EMBL" id="JBHRZH010000060">
    <property type="protein sequence ID" value="MFC3766770.1"/>
    <property type="molecule type" value="Genomic_DNA"/>
</dbReference>
<dbReference type="Proteomes" id="UP001595699">
    <property type="component" value="Unassembled WGS sequence"/>
</dbReference>
<evidence type="ECO:0000313" key="2">
    <source>
        <dbReference type="EMBL" id="MFC3766770.1"/>
    </source>
</evidence>
<keyword evidence="1" id="KW-0812">Transmembrane</keyword>
<protein>
    <submittedName>
        <fullName evidence="2">Uncharacterized protein</fullName>
    </submittedName>
</protein>
<evidence type="ECO:0000256" key="1">
    <source>
        <dbReference type="SAM" id="Phobius"/>
    </source>
</evidence>